<dbReference type="OrthoDB" id="64915at2759"/>
<reference evidence="8" key="1">
    <citation type="submission" date="2022-06" db="EMBL/GenBank/DDBJ databases">
        <title>Genome Sequence of Candolleomyces eurysporus.</title>
        <authorList>
            <person name="Buettner E."/>
        </authorList>
    </citation>
    <scope>NUCLEOTIDE SEQUENCE</scope>
    <source>
        <strain evidence="8">VTCC 930004</strain>
    </source>
</reference>
<dbReference type="GO" id="GO:0000166">
    <property type="term" value="F:nucleotide binding"/>
    <property type="evidence" value="ECO:0007669"/>
    <property type="project" value="InterPro"/>
</dbReference>
<dbReference type="InterPro" id="IPR055170">
    <property type="entry name" value="GFO_IDH_MocA-like_dom"/>
</dbReference>
<feature type="domain" description="GFO/IDH/MocA-like oxidoreductase" evidence="7">
    <location>
        <begin position="184"/>
        <end position="285"/>
    </location>
</feature>
<dbReference type="InterPro" id="IPR050984">
    <property type="entry name" value="Gfo/Idh/MocA_domain"/>
</dbReference>
<proteinExistence type="inferred from homology"/>
<dbReference type="EC" id="1.1.1.179" evidence="3"/>
<dbReference type="EMBL" id="JANBPK010001196">
    <property type="protein sequence ID" value="KAJ2925075.1"/>
    <property type="molecule type" value="Genomic_DNA"/>
</dbReference>
<dbReference type="Pfam" id="PF22725">
    <property type="entry name" value="GFO_IDH_MocA_C3"/>
    <property type="match status" value="1"/>
</dbReference>
<dbReference type="Gene3D" id="3.30.360.10">
    <property type="entry name" value="Dihydrodipicolinate Reductase, domain 2"/>
    <property type="match status" value="1"/>
</dbReference>
<evidence type="ECO:0000256" key="1">
    <source>
        <dbReference type="ARBA" id="ARBA00010928"/>
    </source>
</evidence>
<dbReference type="SUPFAM" id="SSF51735">
    <property type="entry name" value="NAD(P)-binding Rossmann-fold domains"/>
    <property type="match status" value="1"/>
</dbReference>
<evidence type="ECO:0000256" key="5">
    <source>
        <dbReference type="ARBA" id="ARBA00049233"/>
    </source>
</evidence>
<dbReference type="PANTHER" id="PTHR22604">
    <property type="entry name" value="OXIDOREDUCTASES"/>
    <property type="match status" value="1"/>
</dbReference>
<dbReference type="InterPro" id="IPR036291">
    <property type="entry name" value="NAD(P)-bd_dom_sf"/>
</dbReference>
<keyword evidence="2" id="KW-0560">Oxidoreductase</keyword>
<accession>A0A9W8J5X2</accession>
<feature type="domain" description="Gfo/Idh/MocA-like oxidoreductase N-terminal" evidence="6">
    <location>
        <begin position="69"/>
        <end position="172"/>
    </location>
</feature>
<dbReference type="Proteomes" id="UP001140091">
    <property type="component" value="Unassembled WGS sequence"/>
</dbReference>
<feature type="non-terminal residue" evidence="8">
    <location>
        <position position="415"/>
    </location>
</feature>
<dbReference type="SUPFAM" id="SSF55347">
    <property type="entry name" value="Glyceraldehyde-3-phosphate dehydrogenase-like, C-terminal domain"/>
    <property type="match status" value="1"/>
</dbReference>
<evidence type="ECO:0000259" key="6">
    <source>
        <dbReference type="Pfam" id="PF01408"/>
    </source>
</evidence>
<dbReference type="GO" id="GO:0047837">
    <property type="term" value="F:D-xylose 1-dehydrogenase (NADP+) activity"/>
    <property type="evidence" value="ECO:0007669"/>
    <property type="project" value="UniProtKB-EC"/>
</dbReference>
<dbReference type="AlphaFoldDB" id="A0A9W8J5X2"/>
<evidence type="ECO:0000256" key="4">
    <source>
        <dbReference type="ARBA" id="ARBA00042988"/>
    </source>
</evidence>
<comment type="caution">
    <text evidence="8">The sequence shown here is derived from an EMBL/GenBank/DDBJ whole genome shotgun (WGS) entry which is preliminary data.</text>
</comment>
<comment type="similarity">
    <text evidence="1">Belongs to the Gfo/Idh/MocA family.</text>
</comment>
<evidence type="ECO:0000313" key="9">
    <source>
        <dbReference type="Proteomes" id="UP001140091"/>
    </source>
</evidence>
<evidence type="ECO:0000256" key="2">
    <source>
        <dbReference type="ARBA" id="ARBA00023002"/>
    </source>
</evidence>
<keyword evidence="9" id="KW-1185">Reference proteome</keyword>
<gene>
    <name evidence="8" type="ORF">H1R20_g12024</name>
</gene>
<protein>
    <recommendedName>
        <fullName evidence="3">D-xylose 1-dehydrogenase (NADP(+), D-xylono-1,5-lactone-forming)</fullName>
        <ecNumber evidence="3">1.1.1.179</ecNumber>
    </recommendedName>
    <alternativeName>
        <fullName evidence="4">D-xylose-NADP dehydrogenase</fullName>
    </alternativeName>
</protein>
<dbReference type="Pfam" id="PF01408">
    <property type="entry name" value="GFO_IDH_MocA"/>
    <property type="match status" value="1"/>
</dbReference>
<comment type="catalytic activity">
    <reaction evidence="5">
        <text>D-xylose + NADP(+) = D-xylono-1,5-lactone + NADPH + H(+)</text>
        <dbReference type="Rhea" id="RHEA:22000"/>
        <dbReference type="ChEBI" id="CHEBI:15378"/>
        <dbReference type="ChEBI" id="CHEBI:15867"/>
        <dbReference type="ChEBI" id="CHEBI:53455"/>
        <dbReference type="ChEBI" id="CHEBI:57783"/>
        <dbReference type="ChEBI" id="CHEBI:58349"/>
        <dbReference type="EC" id="1.1.1.179"/>
    </reaction>
</comment>
<sequence length="415" mass="47661">MALLLEGLTFLHEYAYSWLHTVPQKKDNALKVGVLSTALINIGGSAHTIYRPYHTLWVTNNKGYTSRIVIEPCKTHEDVILWGIASHDAETASEYAFKHGFKVSYGSYDELLADPQIDFIYISLPNSLHFEWACKSLKAGKHVLLEKPFTSNAKEAEILVDLAKKEDKVLLEAFHWQFHPAAHRFREILDSGKLGDILKTDSRMTSTPSVPAGDIRWKYELSGGSLMDASYTVSFTRFALHARTPDAILYAKAHPAKHDPRVDSSMHATLRFKGSGESDVYSTTYTDLARPWLYGIIPRFWEFPSIKVETEHAEVYFYNAMLPHLYHYIGITDKKTRKTRYEQVYKGGLMWKDRGETWWSTYRYQLEAFADKVRGREPVWWIPGDDSINEMKTIDEIYRTSGLALRPTSMYALQP</sequence>
<evidence type="ECO:0000313" key="8">
    <source>
        <dbReference type="EMBL" id="KAJ2925075.1"/>
    </source>
</evidence>
<evidence type="ECO:0000259" key="7">
    <source>
        <dbReference type="Pfam" id="PF22725"/>
    </source>
</evidence>
<dbReference type="Gene3D" id="3.40.50.720">
    <property type="entry name" value="NAD(P)-binding Rossmann-like Domain"/>
    <property type="match status" value="1"/>
</dbReference>
<dbReference type="PANTHER" id="PTHR22604:SF105">
    <property type="entry name" value="TRANS-1,2-DIHYDROBENZENE-1,2-DIOL DEHYDROGENASE"/>
    <property type="match status" value="1"/>
</dbReference>
<evidence type="ECO:0000256" key="3">
    <source>
        <dbReference type="ARBA" id="ARBA00038984"/>
    </source>
</evidence>
<organism evidence="8 9">
    <name type="scientific">Candolleomyces eurysporus</name>
    <dbReference type="NCBI Taxonomy" id="2828524"/>
    <lineage>
        <taxon>Eukaryota</taxon>
        <taxon>Fungi</taxon>
        <taxon>Dikarya</taxon>
        <taxon>Basidiomycota</taxon>
        <taxon>Agaricomycotina</taxon>
        <taxon>Agaricomycetes</taxon>
        <taxon>Agaricomycetidae</taxon>
        <taxon>Agaricales</taxon>
        <taxon>Agaricineae</taxon>
        <taxon>Psathyrellaceae</taxon>
        <taxon>Candolleomyces</taxon>
    </lineage>
</organism>
<name>A0A9W8J5X2_9AGAR</name>
<dbReference type="InterPro" id="IPR000683">
    <property type="entry name" value="Gfo/Idh/MocA-like_OxRdtase_N"/>
</dbReference>